<evidence type="ECO:0000256" key="9">
    <source>
        <dbReference type="ARBA" id="ARBA00048988"/>
    </source>
</evidence>
<gene>
    <name evidence="14" type="primary">pcrA_1</name>
    <name evidence="14" type="ORF">Pla123a_23170</name>
</gene>
<evidence type="ECO:0000256" key="8">
    <source>
        <dbReference type="ARBA" id="ARBA00034808"/>
    </source>
</evidence>
<dbReference type="OrthoDB" id="9810135at2"/>
<feature type="binding site" evidence="10">
    <location>
        <begin position="24"/>
        <end position="31"/>
    </location>
    <ligand>
        <name>ATP</name>
        <dbReference type="ChEBI" id="CHEBI:30616"/>
    </ligand>
</feature>
<comment type="catalytic activity">
    <reaction evidence="7">
        <text>Couples ATP hydrolysis with the unwinding of duplex DNA by translocating in the 3'-5' direction.</text>
        <dbReference type="EC" id="5.6.2.4"/>
    </reaction>
</comment>
<evidence type="ECO:0000256" key="11">
    <source>
        <dbReference type="SAM" id="MobiDB-lite"/>
    </source>
</evidence>
<dbReference type="CDD" id="cd17932">
    <property type="entry name" value="DEXQc_UvrD"/>
    <property type="match status" value="1"/>
</dbReference>
<evidence type="ECO:0000256" key="1">
    <source>
        <dbReference type="ARBA" id="ARBA00009922"/>
    </source>
</evidence>
<dbReference type="SUPFAM" id="SSF52540">
    <property type="entry name" value="P-loop containing nucleoside triphosphate hydrolases"/>
    <property type="match status" value="1"/>
</dbReference>
<dbReference type="CDD" id="cd18807">
    <property type="entry name" value="SF1_C_UvrD"/>
    <property type="match status" value="1"/>
</dbReference>
<feature type="domain" description="UvrD-like helicase C-terminal" evidence="13">
    <location>
        <begin position="290"/>
        <end position="575"/>
    </location>
</feature>
<evidence type="ECO:0000259" key="13">
    <source>
        <dbReference type="PROSITE" id="PS51217"/>
    </source>
</evidence>
<dbReference type="GO" id="GO:0016887">
    <property type="term" value="F:ATP hydrolysis activity"/>
    <property type="evidence" value="ECO:0007669"/>
    <property type="project" value="RHEA"/>
</dbReference>
<evidence type="ECO:0000256" key="7">
    <source>
        <dbReference type="ARBA" id="ARBA00034617"/>
    </source>
</evidence>
<evidence type="ECO:0000256" key="4">
    <source>
        <dbReference type="ARBA" id="ARBA00022806"/>
    </source>
</evidence>
<proteinExistence type="inferred from homology"/>
<dbReference type="EMBL" id="SJPO01000005">
    <property type="protein sequence ID" value="TWT76893.1"/>
    <property type="molecule type" value="Genomic_DNA"/>
</dbReference>
<keyword evidence="2 10" id="KW-0547">Nucleotide-binding</keyword>
<dbReference type="Gene3D" id="3.40.50.300">
    <property type="entry name" value="P-loop containing nucleotide triphosphate hydrolases"/>
    <property type="match status" value="2"/>
</dbReference>
<accession>A0A5C5YPU5</accession>
<keyword evidence="3 10" id="KW-0378">Hydrolase</keyword>
<name>A0A5C5YPU5_9BACT</name>
<evidence type="ECO:0000313" key="15">
    <source>
        <dbReference type="Proteomes" id="UP000318478"/>
    </source>
</evidence>
<dbReference type="PANTHER" id="PTHR11070:SF64">
    <property type="entry name" value="ATP-DEPENDENT DNA HELICASE REP"/>
    <property type="match status" value="1"/>
</dbReference>
<dbReference type="EC" id="5.6.2.4" evidence="8"/>
<dbReference type="InterPro" id="IPR014017">
    <property type="entry name" value="DNA_helicase_UvrD-like_C"/>
</dbReference>
<dbReference type="GO" id="GO:0043138">
    <property type="term" value="F:3'-5' DNA helicase activity"/>
    <property type="evidence" value="ECO:0007669"/>
    <property type="project" value="UniProtKB-EC"/>
</dbReference>
<dbReference type="PROSITE" id="PS51217">
    <property type="entry name" value="UVRD_HELICASE_CTER"/>
    <property type="match status" value="1"/>
</dbReference>
<dbReference type="PROSITE" id="PS51198">
    <property type="entry name" value="UVRD_HELICASE_ATP_BIND"/>
    <property type="match status" value="1"/>
</dbReference>
<dbReference type="InterPro" id="IPR027417">
    <property type="entry name" value="P-loop_NTPase"/>
</dbReference>
<dbReference type="InterPro" id="IPR014016">
    <property type="entry name" value="UvrD-like_ATP-bd"/>
</dbReference>
<dbReference type="RefSeq" id="WP_146587024.1">
    <property type="nucleotide sequence ID" value="NZ_SJPO01000005.1"/>
</dbReference>
<keyword evidence="5 10" id="KW-0067">ATP-binding</keyword>
<dbReference type="GO" id="GO:0000725">
    <property type="term" value="P:recombinational repair"/>
    <property type="evidence" value="ECO:0007669"/>
    <property type="project" value="TreeGrafter"/>
</dbReference>
<evidence type="ECO:0000256" key="3">
    <source>
        <dbReference type="ARBA" id="ARBA00022801"/>
    </source>
</evidence>
<feature type="region of interest" description="Disordered" evidence="11">
    <location>
        <begin position="648"/>
        <end position="670"/>
    </location>
</feature>
<dbReference type="Gene3D" id="1.10.10.160">
    <property type="match status" value="1"/>
</dbReference>
<protein>
    <recommendedName>
        <fullName evidence="8">DNA 3'-5' helicase</fullName>
        <ecNumber evidence="8">5.6.2.4</ecNumber>
    </recommendedName>
</protein>
<evidence type="ECO:0000313" key="14">
    <source>
        <dbReference type="EMBL" id="TWT76893.1"/>
    </source>
</evidence>
<dbReference type="Proteomes" id="UP000318478">
    <property type="component" value="Unassembled WGS sequence"/>
</dbReference>
<dbReference type="Gene3D" id="1.10.486.10">
    <property type="entry name" value="PCRA, domain 4"/>
    <property type="match status" value="1"/>
</dbReference>
<keyword evidence="6" id="KW-0413">Isomerase</keyword>
<evidence type="ECO:0000256" key="5">
    <source>
        <dbReference type="ARBA" id="ARBA00022840"/>
    </source>
</evidence>
<dbReference type="GO" id="GO:0005524">
    <property type="term" value="F:ATP binding"/>
    <property type="evidence" value="ECO:0007669"/>
    <property type="project" value="UniProtKB-UniRule"/>
</dbReference>
<evidence type="ECO:0000256" key="2">
    <source>
        <dbReference type="ARBA" id="ARBA00022741"/>
    </source>
</evidence>
<dbReference type="AlphaFoldDB" id="A0A5C5YPU5"/>
<dbReference type="GO" id="GO:0005829">
    <property type="term" value="C:cytosol"/>
    <property type="evidence" value="ECO:0007669"/>
    <property type="project" value="TreeGrafter"/>
</dbReference>
<comment type="catalytic activity">
    <reaction evidence="9">
        <text>ATP + H2O = ADP + phosphate + H(+)</text>
        <dbReference type="Rhea" id="RHEA:13065"/>
        <dbReference type="ChEBI" id="CHEBI:15377"/>
        <dbReference type="ChEBI" id="CHEBI:15378"/>
        <dbReference type="ChEBI" id="CHEBI:30616"/>
        <dbReference type="ChEBI" id="CHEBI:43474"/>
        <dbReference type="ChEBI" id="CHEBI:456216"/>
        <dbReference type="EC" id="5.6.2.4"/>
    </reaction>
</comment>
<comment type="similarity">
    <text evidence="1">Belongs to the helicase family. UvrD subfamily.</text>
</comment>
<feature type="compositionally biased region" description="Basic residues" evidence="11">
    <location>
        <begin position="656"/>
        <end position="670"/>
    </location>
</feature>
<dbReference type="Pfam" id="PF00580">
    <property type="entry name" value="UvrD-helicase"/>
    <property type="match status" value="1"/>
</dbReference>
<keyword evidence="4 10" id="KW-0347">Helicase</keyword>
<evidence type="ECO:0000256" key="10">
    <source>
        <dbReference type="PROSITE-ProRule" id="PRU00560"/>
    </source>
</evidence>
<evidence type="ECO:0000259" key="12">
    <source>
        <dbReference type="PROSITE" id="PS51198"/>
    </source>
</evidence>
<reference evidence="14 15" key="1">
    <citation type="submission" date="2019-02" db="EMBL/GenBank/DDBJ databases">
        <title>Deep-cultivation of Planctomycetes and their phenomic and genomic characterization uncovers novel biology.</title>
        <authorList>
            <person name="Wiegand S."/>
            <person name="Jogler M."/>
            <person name="Boedeker C."/>
            <person name="Pinto D."/>
            <person name="Vollmers J."/>
            <person name="Rivas-Marin E."/>
            <person name="Kohn T."/>
            <person name="Peeters S.H."/>
            <person name="Heuer A."/>
            <person name="Rast P."/>
            <person name="Oberbeckmann S."/>
            <person name="Bunk B."/>
            <person name="Jeske O."/>
            <person name="Meyerdierks A."/>
            <person name="Storesund J.E."/>
            <person name="Kallscheuer N."/>
            <person name="Luecker S."/>
            <person name="Lage O.M."/>
            <person name="Pohl T."/>
            <person name="Merkel B.J."/>
            <person name="Hornburger P."/>
            <person name="Mueller R.-W."/>
            <person name="Bruemmer F."/>
            <person name="Labrenz M."/>
            <person name="Spormann A.M."/>
            <person name="Op Den Camp H."/>
            <person name="Overmann J."/>
            <person name="Amann R."/>
            <person name="Jetten M.S.M."/>
            <person name="Mascher T."/>
            <person name="Medema M.H."/>
            <person name="Devos D.P."/>
            <person name="Kaster A.-K."/>
            <person name="Ovreas L."/>
            <person name="Rohde M."/>
            <person name="Galperin M.Y."/>
            <person name="Jogler C."/>
        </authorList>
    </citation>
    <scope>NUCLEOTIDE SEQUENCE [LARGE SCALE GENOMIC DNA]</scope>
    <source>
        <strain evidence="14 15">Pla123a</strain>
    </source>
</reference>
<comment type="caution">
    <text evidence="14">The sequence shown here is derived from an EMBL/GenBank/DDBJ whole genome shotgun (WGS) entry which is preliminary data.</text>
</comment>
<sequence>MPAGLNPAQQDAVMTLRGPLLVLAGAGTGKTRVVTFRIAQLIKSGVAADRILAVTFTRKAAGEMQERAAELLNGGKRKRRKRGTPKPEISTFHSLCVRILRRHATHLGYPEKFTIADRGDQESHARTALREIRAPNDALKPGDLLAIISQWKMRSVTPSQAGGIAETDREHLAASAYRRYQNHLKNSGSVDFDDLLYLTEELFRKFPTLRREEAGRFDHVLVDEYQDTNHSQYEIVRGLAMGHRNLCVVGDDDQSIYSWRGAEVTHILTFNKDWPEAKTVRLEANYRSRKPIIDYANTLIVHNAHRHDKVLRPAKGGGEPPRIMQYKDELTEAKEVVFDIRRKVEQTKLRYRDVAILFRTNEQPRAFEAELRAQDVPYVLIGGMSFYDRREIRDVMAYMKLAANPDDEPSLLRVLNTPPRGIGDTARKRMMEQAVSRGVPLWRVVADFANVEGLTPAAKKGCAALVQMVESWRKDDGPVERLVNRVIDEARYRQELDRIYPDPNERDARLAALGEIVNAAASYDAKDDDDDDPTARPLDGFLEEIALGGPGDNNDKESQLDQNSVALLTLHAAKGLEFPHVYLVGMEEGILPHRRSIEAENESIDEERRLAYVGVTRAQDRLTLSLALTRRKWGKARDTLPSRFLYEMTGQAERAPHRHPKNQHTNGRRR</sequence>
<dbReference type="PANTHER" id="PTHR11070">
    <property type="entry name" value="UVRD / RECB / PCRA DNA HELICASE FAMILY MEMBER"/>
    <property type="match status" value="1"/>
</dbReference>
<keyword evidence="15" id="KW-1185">Reference proteome</keyword>
<dbReference type="InterPro" id="IPR013986">
    <property type="entry name" value="DExx_box_DNA_helicase_dom_sf"/>
</dbReference>
<dbReference type="InterPro" id="IPR000212">
    <property type="entry name" value="DNA_helicase_UvrD/REP"/>
</dbReference>
<dbReference type="GO" id="GO:0003677">
    <property type="term" value="F:DNA binding"/>
    <property type="evidence" value="ECO:0007669"/>
    <property type="project" value="InterPro"/>
</dbReference>
<organism evidence="14 15">
    <name type="scientific">Posidoniimonas polymericola</name>
    <dbReference type="NCBI Taxonomy" id="2528002"/>
    <lineage>
        <taxon>Bacteria</taxon>
        <taxon>Pseudomonadati</taxon>
        <taxon>Planctomycetota</taxon>
        <taxon>Planctomycetia</taxon>
        <taxon>Pirellulales</taxon>
        <taxon>Lacipirellulaceae</taxon>
        <taxon>Posidoniimonas</taxon>
    </lineage>
</organism>
<evidence type="ECO:0000256" key="6">
    <source>
        <dbReference type="ARBA" id="ARBA00023235"/>
    </source>
</evidence>
<dbReference type="Pfam" id="PF13361">
    <property type="entry name" value="UvrD_C"/>
    <property type="match status" value="1"/>
</dbReference>
<feature type="domain" description="UvrD-like helicase ATP-binding" evidence="12">
    <location>
        <begin position="3"/>
        <end position="289"/>
    </location>
</feature>